<feature type="compositionally biased region" description="Basic and acidic residues" evidence="1">
    <location>
        <begin position="641"/>
        <end position="652"/>
    </location>
</feature>
<feature type="compositionally biased region" description="Polar residues" evidence="1">
    <location>
        <begin position="920"/>
        <end position="933"/>
    </location>
</feature>
<feature type="compositionally biased region" description="Polar residues" evidence="1">
    <location>
        <begin position="668"/>
        <end position="681"/>
    </location>
</feature>
<evidence type="ECO:0000256" key="1">
    <source>
        <dbReference type="SAM" id="MobiDB-lite"/>
    </source>
</evidence>
<feature type="region of interest" description="Disordered" evidence="1">
    <location>
        <begin position="180"/>
        <end position="202"/>
    </location>
</feature>
<feature type="compositionally biased region" description="Basic and acidic residues" evidence="1">
    <location>
        <begin position="1131"/>
        <end position="1147"/>
    </location>
</feature>
<dbReference type="EMBL" id="JAODUP010000646">
    <property type="protein sequence ID" value="KAK2145928.1"/>
    <property type="molecule type" value="Genomic_DNA"/>
</dbReference>
<feature type="region of interest" description="Disordered" evidence="1">
    <location>
        <begin position="535"/>
        <end position="573"/>
    </location>
</feature>
<feature type="compositionally biased region" description="Basic and acidic residues" evidence="1">
    <location>
        <begin position="719"/>
        <end position="744"/>
    </location>
</feature>
<feature type="compositionally biased region" description="Low complexity" evidence="1">
    <location>
        <begin position="685"/>
        <end position="700"/>
    </location>
</feature>
<feature type="region of interest" description="Disordered" evidence="1">
    <location>
        <begin position="920"/>
        <end position="961"/>
    </location>
</feature>
<gene>
    <name evidence="2" type="ORF">LSH36_646g00011</name>
</gene>
<evidence type="ECO:0000313" key="3">
    <source>
        <dbReference type="Proteomes" id="UP001208570"/>
    </source>
</evidence>
<feature type="compositionally biased region" description="Polar residues" evidence="1">
    <location>
        <begin position="764"/>
        <end position="778"/>
    </location>
</feature>
<accession>A0AAD9MVS0</accession>
<feature type="region of interest" description="Disordered" evidence="1">
    <location>
        <begin position="624"/>
        <end position="744"/>
    </location>
</feature>
<feature type="region of interest" description="Disordered" evidence="1">
    <location>
        <begin position="1231"/>
        <end position="1252"/>
    </location>
</feature>
<dbReference type="Proteomes" id="UP001208570">
    <property type="component" value="Unassembled WGS sequence"/>
</dbReference>
<organism evidence="2 3">
    <name type="scientific">Paralvinella palmiformis</name>
    <dbReference type="NCBI Taxonomy" id="53620"/>
    <lineage>
        <taxon>Eukaryota</taxon>
        <taxon>Metazoa</taxon>
        <taxon>Spiralia</taxon>
        <taxon>Lophotrochozoa</taxon>
        <taxon>Annelida</taxon>
        <taxon>Polychaeta</taxon>
        <taxon>Sedentaria</taxon>
        <taxon>Canalipalpata</taxon>
        <taxon>Terebellida</taxon>
        <taxon>Terebelliformia</taxon>
        <taxon>Alvinellidae</taxon>
        <taxon>Paralvinella</taxon>
    </lineage>
</organism>
<proteinExistence type="predicted"/>
<keyword evidence="3" id="KW-1185">Reference proteome</keyword>
<feature type="compositionally biased region" description="Polar residues" evidence="1">
    <location>
        <begin position="1189"/>
        <end position="1200"/>
    </location>
</feature>
<feature type="region of interest" description="Disordered" evidence="1">
    <location>
        <begin position="433"/>
        <end position="467"/>
    </location>
</feature>
<name>A0AAD9MVS0_9ANNE</name>
<protein>
    <submittedName>
        <fullName evidence="2">Uncharacterized protein</fullName>
    </submittedName>
</protein>
<sequence length="1383" mass="151588">MARSGSPPWMRSDVTRDDPIWQKEVSGQVRYPPLRFLSRHSLSDPDFAAGTEVGRTTSGMGMHPDDGSDVSISSADTVIAVTLSTGNIEKNETQHDSHAEYSELDTRDYVDHVADDFFRQKDLHGKSHACAVDTDNDSSPTTINKSTTATNEFTNRSLECQQTGNTSYYSTEYADDDYNANDSFFGSDTPTTGSGSGDDKYVPVRRNQGGEIDFDRSLDPIAVNNRRDGGHYTVSSSEWFTVNNGSVVDECITIDDGCGSVNTTNHRPANISQPPLVSTKLRADSDSVVNAQRLSETDVNGETGRPTERSDGALVNGGDSTLSAELGITCKVDAKPGVYDNRHSVYDSSTETTGHVVRRTWTSPICGPLIHSAHNDDADLPTPDELVSQSSTVWPRDLTVYQEVPTCTDKGIAQNQREVPTDRVRYQTLTERKHISQSITARNELSDDGPPRMKPSEAGHTRGSLPEATVSYRSGMRGMRYAGQHVYDNSDASSASGNEVDVSWPLKGVDMEQDEGLGEEVIGQNGSLIHPSLASVQSENVSDNSSVDSEGTPSRKKSALKNGSSNKDGIKRATRKVRFAEPLVMRENQPLVLTARERLGLSTDSTISLGNGLIMRPRIQYVNKTDDAKDKNGGSIVSGGDESRPENPEKTPRFIIKRGPPMKRVSGIPTTKTQSVGNVNDQSRSKSSSQSGSGTTSMSRLSTEIDDSDGKDGGVSGSRDSKEVGVRNTAREMEQSQDEAWHRSRNIDENRKVYDGINDRVPNVINTQSGYDRITNNYGSASSPPESNSGGNPKPKPRITLSRSTPITRNRPKPSPELRRRPPSPIGNRGISNSVSEIAWSSDGVLRRETPLRRSTGNREIRHAIYVENNVSPEREIGGNSNSADGVPIYMKLGQKVLPSADMSQLRQIQDQRTSILATSGIRSSGDVNTSLRESGRRSMSYENVSNSSVQGDSTNSSYQRAGRFSSVPELAVIPAQSDSPSVPSPVSGDSGISSSSSVTDLNRDQSLCATSSVTDGLADNFNTLNYIRNEKTKSILTRVYETEEPRNSQSARYRRPVEREIPENPSSGFGSTTTRDASDGNIILRRTSSRNSRRGQEKSAIEGHRNSELDKWSRGTDRLIKDDAGVRYLTSDRKQNGARLTNDRRSVGQVENDTTRPEHHVQRNMTSSDGSAGLQHVTTDPYRGIQYTINTSPSGSYRTSGIDPEEENPYGRFLRSATNRKSTRGRLVPIPMDILNPRPPSHADSTPDSDVWCQPYNRGDDFRRLSNSSGYSTQDVSYDLGSAPMSRVGYPESPNVPNSGSYIGLDSFGKDVSSERNSSATFEKNNEPRFRTTAEIYKLLREQGQKSICQNERLHVTVTSTFSDILPVCNLLMTEHEQKELY</sequence>
<feature type="compositionally biased region" description="Low complexity" evidence="1">
    <location>
        <begin position="978"/>
        <end position="999"/>
    </location>
</feature>
<evidence type="ECO:0000313" key="2">
    <source>
        <dbReference type="EMBL" id="KAK2145928.1"/>
    </source>
</evidence>
<feature type="compositionally biased region" description="Basic and acidic residues" evidence="1">
    <location>
        <begin position="449"/>
        <end position="460"/>
    </location>
</feature>
<feature type="region of interest" description="Disordered" evidence="1">
    <location>
        <begin position="1131"/>
        <end position="1176"/>
    </location>
</feature>
<feature type="compositionally biased region" description="Polar residues" evidence="1">
    <location>
        <begin position="941"/>
        <end position="960"/>
    </location>
</feature>
<feature type="compositionally biased region" description="Polar residues" evidence="1">
    <location>
        <begin position="1065"/>
        <end position="1076"/>
    </location>
</feature>
<comment type="caution">
    <text evidence="2">The sequence shown here is derived from an EMBL/GenBank/DDBJ whole genome shotgun (WGS) entry which is preliminary data.</text>
</comment>
<feature type="region of interest" description="Disordered" evidence="1">
    <location>
        <begin position="293"/>
        <end position="318"/>
    </location>
</feature>
<feature type="region of interest" description="Disordered" evidence="1">
    <location>
        <begin position="1042"/>
        <end position="1110"/>
    </location>
</feature>
<reference evidence="2" key="1">
    <citation type="journal article" date="2023" name="Mol. Biol. Evol.">
        <title>Third-Generation Sequencing Reveals the Adaptive Role of the Epigenome in Three Deep-Sea Polychaetes.</title>
        <authorList>
            <person name="Perez M."/>
            <person name="Aroh O."/>
            <person name="Sun Y."/>
            <person name="Lan Y."/>
            <person name="Juniper S.K."/>
            <person name="Young C.R."/>
            <person name="Angers B."/>
            <person name="Qian P.Y."/>
        </authorList>
    </citation>
    <scope>NUCLEOTIDE SEQUENCE</scope>
    <source>
        <strain evidence="2">P08H-3</strain>
    </source>
</reference>
<feature type="region of interest" description="Disordered" evidence="1">
    <location>
        <begin position="759"/>
        <end position="833"/>
    </location>
</feature>
<feature type="region of interest" description="Disordered" evidence="1">
    <location>
        <begin position="132"/>
        <end position="156"/>
    </location>
</feature>
<feature type="region of interest" description="Disordered" evidence="1">
    <location>
        <begin position="1189"/>
        <end position="1211"/>
    </location>
</feature>
<feature type="compositionally biased region" description="Low complexity" evidence="1">
    <location>
        <begin position="538"/>
        <end position="550"/>
    </location>
</feature>
<feature type="compositionally biased region" description="Polar residues" evidence="1">
    <location>
        <begin position="137"/>
        <end position="156"/>
    </location>
</feature>
<feature type="region of interest" description="Disordered" evidence="1">
    <location>
        <begin position="975"/>
        <end position="1002"/>
    </location>
</feature>
<feature type="compositionally biased region" description="Basic and acidic residues" evidence="1">
    <location>
        <begin position="1095"/>
        <end position="1110"/>
    </location>
</feature>
<feature type="compositionally biased region" description="Low complexity" evidence="1">
    <location>
        <begin position="779"/>
        <end position="793"/>
    </location>
</feature>